<keyword evidence="2" id="KW-1185">Reference proteome</keyword>
<sequence length="175" mass="18788">MASLETLLSSLPPDGAAPLRVACGAHFDVVRVHIRDGERALTRLGERGGPAVEDRAARRVWWPVKPGAADWWRVPGVELLGAGRAVDVPPRRTPEGAKLRWAVDPAAGPGDAWALHVTLAEVTSELPRPLDSFRSGECHVNRHAACTKGVAPPHEPGVPVIYQGCDCWCHAEAAR</sequence>
<name>A0ABU2L9M9_9ACTN</name>
<organism evidence="1 2">
    <name type="scientific">Streptomyces boetiae</name>
    <dbReference type="NCBI Taxonomy" id="3075541"/>
    <lineage>
        <taxon>Bacteria</taxon>
        <taxon>Bacillati</taxon>
        <taxon>Actinomycetota</taxon>
        <taxon>Actinomycetes</taxon>
        <taxon>Kitasatosporales</taxon>
        <taxon>Streptomycetaceae</taxon>
        <taxon>Streptomyces</taxon>
    </lineage>
</organism>
<reference evidence="2" key="1">
    <citation type="submission" date="2023-07" db="EMBL/GenBank/DDBJ databases">
        <title>30 novel species of actinomycetes from the DSMZ collection.</title>
        <authorList>
            <person name="Nouioui I."/>
        </authorList>
    </citation>
    <scope>NUCLEOTIDE SEQUENCE [LARGE SCALE GENOMIC DNA]</scope>
    <source>
        <strain evidence="2">DSM 44917</strain>
    </source>
</reference>
<proteinExistence type="predicted"/>
<evidence type="ECO:0000313" key="1">
    <source>
        <dbReference type="EMBL" id="MDT0308275.1"/>
    </source>
</evidence>
<dbReference type="RefSeq" id="WP_311631225.1">
    <property type="nucleotide sequence ID" value="NZ_JAVREN010000020.1"/>
</dbReference>
<accession>A0ABU2L9M9</accession>
<gene>
    <name evidence="1" type="ORF">RM780_15080</name>
</gene>
<evidence type="ECO:0000313" key="2">
    <source>
        <dbReference type="Proteomes" id="UP001183388"/>
    </source>
</evidence>
<comment type="caution">
    <text evidence="1">The sequence shown here is derived from an EMBL/GenBank/DDBJ whole genome shotgun (WGS) entry which is preliminary data.</text>
</comment>
<dbReference type="EMBL" id="JAVREN010000020">
    <property type="protein sequence ID" value="MDT0308275.1"/>
    <property type="molecule type" value="Genomic_DNA"/>
</dbReference>
<dbReference type="Proteomes" id="UP001183388">
    <property type="component" value="Unassembled WGS sequence"/>
</dbReference>
<protein>
    <submittedName>
        <fullName evidence="1">Uncharacterized protein</fullName>
    </submittedName>
</protein>